<dbReference type="InterPro" id="IPR026610">
    <property type="entry name" value="Hen1"/>
</dbReference>
<dbReference type="PANTHER" id="PTHR21404">
    <property type="entry name" value="HEN1"/>
    <property type="match status" value="1"/>
</dbReference>
<feature type="compositionally biased region" description="Polar residues" evidence="13">
    <location>
        <begin position="523"/>
        <end position="532"/>
    </location>
</feature>
<comment type="similarity">
    <text evidence="2">Belongs to the methyltransferase superfamily. HEN1 family.</text>
</comment>
<evidence type="ECO:0000256" key="11">
    <source>
        <dbReference type="ARBA" id="ARBA00035025"/>
    </source>
</evidence>
<dbReference type="GO" id="GO:0003723">
    <property type="term" value="F:RNA binding"/>
    <property type="evidence" value="ECO:0007669"/>
    <property type="project" value="UniProtKB-KW"/>
</dbReference>
<evidence type="ECO:0000256" key="3">
    <source>
        <dbReference type="ARBA" id="ARBA00021330"/>
    </source>
</evidence>
<keyword evidence="6" id="KW-0949">S-adenosyl-L-methionine</keyword>
<evidence type="ECO:0000256" key="4">
    <source>
        <dbReference type="ARBA" id="ARBA00022603"/>
    </source>
</evidence>
<name>A0A4T0FK43_9BASI</name>
<dbReference type="OrthoDB" id="2154311at2759"/>
<keyword evidence="8" id="KW-0460">Magnesium</keyword>
<dbReference type="GO" id="GO:0005737">
    <property type="term" value="C:cytoplasm"/>
    <property type="evidence" value="ECO:0007669"/>
    <property type="project" value="TreeGrafter"/>
</dbReference>
<keyword evidence="5" id="KW-0808">Transferase</keyword>
<evidence type="ECO:0000256" key="6">
    <source>
        <dbReference type="ARBA" id="ARBA00022691"/>
    </source>
</evidence>
<keyword evidence="7" id="KW-0479">Metal-binding</keyword>
<evidence type="ECO:0000256" key="5">
    <source>
        <dbReference type="ARBA" id="ARBA00022679"/>
    </source>
</evidence>
<dbReference type="PANTHER" id="PTHR21404:SF3">
    <property type="entry name" value="SMALL RNA 2'-O-METHYLTRANSFERASE"/>
    <property type="match status" value="1"/>
</dbReference>
<reference evidence="14 15" key="1">
    <citation type="submission" date="2019-03" db="EMBL/GenBank/DDBJ databases">
        <title>Sequencing 23 genomes of Wallemia ichthyophaga.</title>
        <authorList>
            <person name="Gostincar C."/>
        </authorList>
    </citation>
    <scope>NUCLEOTIDE SEQUENCE [LARGE SCALE GENOMIC DNA]</scope>
    <source>
        <strain evidence="14 15">EXF-5753</strain>
    </source>
</reference>
<keyword evidence="9" id="KW-0694">RNA-binding</keyword>
<dbReference type="SUPFAM" id="SSF53335">
    <property type="entry name" value="S-adenosyl-L-methionine-dependent methyltransferases"/>
    <property type="match status" value="1"/>
</dbReference>
<evidence type="ECO:0000313" key="14">
    <source>
        <dbReference type="EMBL" id="TIA88568.1"/>
    </source>
</evidence>
<dbReference type="Gene3D" id="3.40.50.150">
    <property type="entry name" value="Vaccinia Virus protein VP39"/>
    <property type="match status" value="1"/>
</dbReference>
<comment type="caution">
    <text evidence="14">The sequence shown here is derived from an EMBL/GenBank/DDBJ whole genome shotgun (WGS) entry which is preliminary data.</text>
</comment>
<sequence>MNSSTTNPFQVPLSTQRYVEVYNILHRNGVEKVRMRHLHSSPLISHSQLLDLGSGNGSLLQQQLLKSPRSLDEDILRLTQYNAIDVDMDQIRLLSHSLDAYTKQTHEIRWNTHNLDLNIYADDFVKCYHPLFANLDAIVAVEVIEHLLDNTLAKMLHTILSIYQPRLFIATTPNYDFNKRFTNPKRVLDPTGRSERLFRHYDHKWEYTVSEFENWCNKVAEEHHYHVEVYGLGEYTSQLLNPSDPTKDDRYPSQVAIFTRVRERLNIACNLPPPLIYSWYSLKGAREHLHDKNGESIPHQDILKHLYHTLDLPFGRTRVVSASAYSVWDRHMQVSCQGMLQTLYEAITSSAKYGGEVASVHDIDSHLDDDDEQWYLLTNESDPHTPNIAYRQSMEAVRSVGYVEDDVDDDDVQAEEEAHDREMDERERRHLADRAELEGIDKGELPLPWDRKENVGDESGESGESGGSGGSGKKDENEDGNLERGDHHSKQTTEHEEDMQKAEKNDNNTTAVNTTTSAKNGPEDTTNDTPASTVIPFLYHPDDNELAELEAWTVDSTASDERHYDSGSSWGDGDGDGDNDSDAS</sequence>
<evidence type="ECO:0000256" key="13">
    <source>
        <dbReference type="SAM" id="MobiDB-lite"/>
    </source>
</evidence>
<feature type="compositionally biased region" description="Low complexity" evidence="13">
    <location>
        <begin position="507"/>
        <end position="520"/>
    </location>
</feature>
<evidence type="ECO:0000256" key="9">
    <source>
        <dbReference type="ARBA" id="ARBA00022884"/>
    </source>
</evidence>
<accession>A0A4T0FK43</accession>
<dbReference type="GO" id="GO:0090486">
    <property type="term" value="F:small RNA 2'-O-methyltransferase activity"/>
    <property type="evidence" value="ECO:0007669"/>
    <property type="project" value="UniProtKB-EC"/>
</dbReference>
<organism evidence="14 15">
    <name type="scientific">Wallemia hederae</name>
    <dbReference type="NCBI Taxonomy" id="1540922"/>
    <lineage>
        <taxon>Eukaryota</taxon>
        <taxon>Fungi</taxon>
        <taxon>Dikarya</taxon>
        <taxon>Basidiomycota</taxon>
        <taxon>Wallemiomycotina</taxon>
        <taxon>Wallemiomycetes</taxon>
        <taxon>Wallemiales</taxon>
        <taxon>Wallemiaceae</taxon>
        <taxon>Wallemia</taxon>
    </lineage>
</organism>
<dbReference type="Proteomes" id="UP000310189">
    <property type="component" value="Unassembled WGS sequence"/>
</dbReference>
<dbReference type="EC" id="2.1.1.386" evidence="11"/>
<gene>
    <name evidence="14" type="ORF">E3P99_02509</name>
</gene>
<evidence type="ECO:0000256" key="12">
    <source>
        <dbReference type="ARBA" id="ARBA00048418"/>
    </source>
</evidence>
<dbReference type="GO" id="GO:0001510">
    <property type="term" value="P:RNA methylation"/>
    <property type="evidence" value="ECO:0007669"/>
    <property type="project" value="InterPro"/>
</dbReference>
<comment type="catalytic activity">
    <reaction evidence="12">
        <text>small RNA 3'-end nucleotide + S-adenosyl-L-methionine = small RNA 3'-end 2'-O-methylnucleotide + S-adenosyl-L-homocysteine + H(+)</text>
        <dbReference type="Rhea" id="RHEA:37887"/>
        <dbReference type="Rhea" id="RHEA-COMP:10415"/>
        <dbReference type="Rhea" id="RHEA-COMP:10416"/>
        <dbReference type="ChEBI" id="CHEBI:15378"/>
        <dbReference type="ChEBI" id="CHEBI:57856"/>
        <dbReference type="ChEBI" id="CHEBI:59789"/>
        <dbReference type="ChEBI" id="CHEBI:74896"/>
        <dbReference type="ChEBI" id="CHEBI:74898"/>
        <dbReference type="EC" id="2.1.1.386"/>
    </reaction>
</comment>
<keyword evidence="15" id="KW-1185">Reference proteome</keyword>
<evidence type="ECO:0000256" key="8">
    <source>
        <dbReference type="ARBA" id="ARBA00022842"/>
    </source>
</evidence>
<proteinExistence type="inferred from homology"/>
<evidence type="ECO:0000256" key="7">
    <source>
        <dbReference type="ARBA" id="ARBA00022723"/>
    </source>
</evidence>
<feature type="compositionally biased region" description="Acidic residues" evidence="13">
    <location>
        <begin position="404"/>
        <end position="415"/>
    </location>
</feature>
<dbReference type="InterPro" id="IPR029063">
    <property type="entry name" value="SAM-dependent_MTases_sf"/>
</dbReference>
<comment type="cofactor">
    <cofactor evidence="1">
        <name>Mg(2+)</name>
        <dbReference type="ChEBI" id="CHEBI:18420"/>
    </cofactor>
</comment>
<dbReference type="EMBL" id="SPNW01000036">
    <property type="protein sequence ID" value="TIA88568.1"/>
    <property type="molecule type" value="Genomic_DNA"/>
</dbReference>
<feature type="compositionally biased region" description="Basic and acidic residues" evidence="13">
    <location>
        <begin position="416"/>
        <end position="455"/>
    </location>
</feature>
<keyword evidence="4" id="KW-0489">Methyltransferase</keyword>
<dbReference type="GO" id="GO:0030422">
    <property type="term" value="P:siRNA processing"/>
    <property type="evidence" value="ECO:0007669"/>
    <property type="project" value="TreeGrafter"/>
</dbReference>
<evidence type="ECO:0000256" key="1">
    <source>
        <dbReference type="ARBA" id="ARBA00001946"/>
    </source>
</evidence>
<feature type="region of interest" description="Disordered" evidence="13">
    <location>
        <begin position="404"/>
        <end position="584"/>
    </location>
</feature>
<feature type="compositionally biased region" description="Basic and acidic residues" evidence="13">
    <location>
        <begin position="472"/>
        <end position="506"/>
    </location>
</feature>
<dbReference type="AlphaFoldDB" id="A0A4T0FK43"/>
<keyword evidence="10" id="KW-0943">RNA-mediated gene silencing</keyword>
<dbReference type="GO" id="GO:0046872">
    <property type="term" value="F:metal ion binding"/>
    <property type="evidence" value="ECO:0007669"/>
    <property type="project" value="UniProtKB-KW"/>
</dbReference>
<evidence type="ECO:0000313" key="15">
    <source>
        <dbReference type="Proteomes" id="UP000310189"/>
    </source>
</evidence>
<evidence type="ECO:0000256" key="2">
    <source>
        <dbReference type="ARBA" id="ARBA00009026"/>
    </source>
</evidence>
<protein>
    <recommendedName>
        <fullName evidence="3">Small RNA 2'-O-methyltransferase</fullName>
        <ecNumber evidence="11">2.1.1.386</ecNumber>
    </recommendedName>
</protein>
<evidence type="ECO:0000256" key="10">
    <source>
        <dbReference type="ARBA" id="ARBA00023158"/>
    </source>
</evidence>
<dbReference type="GO" id="GO:0005634">
    <property type="term" value="C:nucleus"/>
    <property type="evidence" value="ECO:0007669"/>
    <property type="project" value="TreeGrafter"/>
</dbReference>
<feature type="compositionally biased region" description="Acidic residues" evidence="13">
    <location>
        <begin position="573"/>
        <end position="584"/>
    </location>
</feature>